<sequence>MPPCSDIDEFKAALRDSKNIVVIAGQGLSVASGIIPSYRRRHDNSEYTDELDWGRWRNRDMSKLASPAAFKRDPSLVWQFYHHRRDRVLVAKPTLVHYALASFALHHAISPRTFSLITLGPDGLSSKALSELTNTSTLRDFKRPLIFEPFGGIFDVKCTSPRCGYITYNPASPICEALAQAEAEAERDGGNPKPVVPLHDLPRCSKCGALARPGVVWFNERTRHDRMITALIQDADLCIVIDSATMVEPAWSYLSELQSSEHNHKPGKVAVFGLADIKDPVIANPDFCFWGPYEETLPQALGIKVQLPRPLRSSALYQYFHLCCSPPPWIILLSLCALIFACLTWYLMHLAHISLPLR</sequence>
<keyword evidence="7" id="KW-1133">Transmembrane helix</keyword>
<evidence type="ECO:0000256" key="1">
    <source>
        <dbReference type="ARBA" id="ARBA00004173"/>
    </source>
</evidence>
<keyword evidence="6" id="KW-0862">Zinc</keyword>
<protein>
    <recommendedName>
        <fullName evidence="8">Deacetylase sirtuin-type domain-containing protein</fullName>
    </recommendedName>
</protein>
<feature type="transmembrane region" description="Helical" evidence="7">
    <location>
        <begin position="329"/>
        <end position="348"/>
    </location>
</feature>
<evidence type="ECO:0000259" key="8">
    <source>
        <dbReference type="PROSITE" id="PS50305"/>
    </source>
</evidence>
<dbReference type="InterPro" id="IPR003000">
    <property type="entry name" value="Sirtuin"/>
</dbReference>
<keyword evidence="6" id="KW-0479">Metal-binding</keyword>
<evidence type="ECO:0000256" key="4">
    <source>
        <dbReference type="ARBA" id="ARBA00023027"/>
    </source>
</evidence>
<evidence type="ECO:0000256" key="5">
    <source>
        <dbReference type="ARBA" id="ARBA00023128"/>
    </source>
</evidence>
<evidence type="ECO:0000313" key="10">
    <source>
        <dbReference type="Proteomes" id="UP001556367"/>
    </source>
</evidence>
<evidence type="ECO:0000313" key="9">
    <source>
        <dbReference type="EMBL" id="KAL0945428.1"/>
    </source>
</evidence>
<evidence type="ECO:0000256" key="7">
    <source>
        <dbReference type="SAM" id="Phobius"/>
    </source>
</evidence>
<evidence type="ECO:0000256" key="2">
    <source>
        <dbReference type="ARBA" id="ARBA00006924"/>
    </source>
</evidence>
<evidence type="ECO:0000256" key="3">
    <source>
        <dbReference type="ARBA" id="ARBA00022679"/>
    </source>
</evidence>
<dbReference type="EMBL" id="JASNQZ010000018">
    <property type="protein sequence ID" value="KAL0945428.1"/>
    <property type="molecule type" value="Genomic_DNA"/>
</dbReference>
<dbReference type="InterPro" id="IPR026591">
    <property type="entry name" value="Sirtuin_cat_small_dom_sf"/>
</dbReference>
<dbReference type="Proteomes" id="UP001556367">
    <property type="component" value="Unassembled WGS sequence"/>
</dbReference>
<dbReference type="Gene3D" id="3.30.1600.10">
    <property type="entry name" value="SIR2/SIRT2 'Small Domain"/>
    <property type="match status" value="1"/>
</dbReference>
<dbReference type="PANTHER" id="PTHR11085">
    <property type="entry name" value="NAD-DEPENDENT PROTEIN DEACYLASE SIRTUIN-5, MITOCHONDRIAL-RELATED"/>
    <property type="match status" value="1"/>
</dbReference>
<comment type="similarity">
    <text evidence="2">Belongs to the sirtuin family. Class I subfamily.</text>
</comment>
<keyword evidence="10" id="KW-1185">Reference proteome</keyword>
<accession>A0ABR3IQ60</accession>
<name>A0ABR3IQ60_9AGAR</name>
<keyword evidence="7" id="KW-0472">Membrane</keyword>
<dbReference type="Gene3D" id="3.40.50.1220">
    <property type="entry name" value="TPP-binding domain"/>
    <property type="match status" value="1"/>
</dbReference>
<feature type="binding site" evidence="6">
    <location>
        <position position="163"/>
    </location>
    <ligand>
        <name>Zn(2+)</name>
        <dbReference type="ChEBI" id="CHEBI:29105"/>
    </ligand>
</feature>
<comment type="caution">
    <text evidence="6">Lacks conserved residue(s) required for the propagation of feature annotation.</text>
</comment>
<organism evidence="9 10">
    <name type="scientific">Hohenbuehelia grisea</name>
    <dbReference type="NCBI Taxonomy" id="104357"/>
    <lineage>
        <taxon>Eukaryota</taxon>
        <taxon>Fungi</taxon>
        <taxon>Dikarya</taxon>
        <taxon>Basidiomycota</taxon>
        <taxon>Agaricomycotina</taxon>
        <taxon>Agaricomycetes</taxon>
        <taxon>Agaricomycetidae</taxon>
        <taxon>Agaricales</taxon>
        <taxon>Pleurotineae</taxon>
        <taxon>Pleurotaceae</taxon>
        <taxon>Hohenbuehelia</taxon>
    </lineage>
</organism>
<dbReference type="InterPro" id="IPR029035">
    <property type="entry name" value="DHS-like_NAD/FAD-binding_dom"/>
</dbReference>
<dbReference type="Pfam" id="PF02146">
    <property type="entry name" value="SIR2"/>
    <property type="match status" value="1"/>
</dbReference>
<feature type="domain" description="Deacetylase sirtuin-type" evidence="8">
    <location>
        <begin position="1"/>
        <end position="310"/>
    </location>
</feature>
<feature type="binding site" evidence="6">
    <location>
        <position position="207"/>
    </location>
    <ligand>
        <name>Zn(2+)</name>
        <dbReference type="ChEBI" id="CHEBI:29105"/>
    </ligand>
</feature>
<comment type="caution">
    <text evidence="9">The sequence shown here is derived from an EMBL/GenBank/DDBJ whole genome shotgun (WGS) entry which is preliminary data.</text>
</comment>
<keyword evidence="7" id="KW-0812">Transmembrane</keyword>
<feature type="binding site" evidence="6">
    <location>
        <position position="204"/>
    </location>
    <ligand>
        <name>Zn(2+)</name>
        <dbReference type="ChEBI" id="CHEBI:29105"/>
    </ligand>
</feature>
<keyword evidence="4" id="KW-0520">NAD</keyword>
<comment type="subcellular location">
    <subcellularLocation>
        <location evidence="1">Mitochondrion</location>
    </subcellularLocation>
</comment>
<feature type="binding site" evidence="6">
    <location>
        <position position="158"/>
    </location>
    <ligand>
        <name>Zn(2+)</name>
        <dbReference type="ChEBI" id="CHEBI:29105"/>
    </ligand>
</feature>
<dbReference type="InterPro" id="IPR026590">
    <property type="entry name" value="Ssirtuin_cat_dom"/>
</dbReference>
<dbReference type="SUPFAM" id="SSF52467">
    <property type="entry name" value="DHS-like NAD/FAD-binding domain"/>
    <property type="match status" value="1"/>
</dbReference>
<dbReference type="PANTHER" id="PTHR11085:SF10">
    <property type="entry name" value="NAD-DEPENDENT PROTEIN DEACYLASE SIRTUIN-5, MITOCHONDRIAL-RELATED"/>
    <property type="match status" value="1"/>
</dbReference>
<proteinExistence type="inferred from homology"/>
<dbReference type="PROSITE" id="PS50305">
    <property type="entry name" value="SIRTUIN"/>
    <property type="match status" value="1"/>
</dbReference>
<keyword evidence="3" id="KW-0808">Transferase</keyword>
<keyword evidence="5" id="KW-0496">Mitochondrion</keyword>
<evidence type="ECO:0000256" key="6">
    <source>
        <dbReference type="PROSITE-ProRule" id="PRU00236"/>
    </source>
</evidence>
<gene>
    <name evidence="9" type="ORF">HGRIS_000920</name>
</gene>
<reference evidence="10" key="1">
    <citation type="submission" date="2024-06" db="EMBL/GenBank/DDBJ databases">
        <title>Multi-omics analyses provide insights into the biosynthesis of the anticancer antibiotic pleurotin in Hohenbuehelia grisea.</title>
        <authorList>
            <person name="Weaver J.A."/>
            <person name="Alberti F."/>
        </authorList>
    </citation>
    <scope>NUCLEOTIDE SEQUENCE [LARGE SCALE GENOMIC DNA]</scope>
    <source>
        <strain evidence="10">T-177</strain>
    </source>
</reference>
<dbReference type="InterPro" id="IPR050134">
    <property type="entry name" value="NAD-dep_sirtuin_deacylases"/>
</dbReference>